<protein>
    <submittedName>
        <fullName evidence="2">Uncharacterized protein</fullName>
    </submittedName>
</protein>
<evidence type="ECO:0000256" key="1">
    <source>
        <dbReference type="SAM" id="MobiDB-lite"/>
    </source>
</evidence>
<dbReference type="AlphaFoldDB" id="A0A9N7W0A4"/>
<comment type="caution">
    <text evidence="2">The sequence shown here is derived from an EMBL/GenBank/DDBJ whole genome shotgun (WGS) entry which is preliminary data.</text>
</comment>
<sequence>MAARCLPGTFFLGGRVRPPSSPLSQHPHYFPTPSGLHPVSEAKFLLWFPRGGSLALGTVETRGRGQQGAPLSTFTLSIATACFPTPAPRLRESTCSRLRRSTSKHDCILGGPRVTGEERARDRIAVPRAPDAEPSCSLLFVFKLVELPLHPPPHPPPPPPSPPALSKQERGLLSPPIGEFTYL</sequence>
<proteinExistence type="predicted"/>
<feature type="compositionally biased region" description="Pro residues" evidence="1">
    <location>
        <begin position="151"/>
        <end position="163"/>
    </location>
</feature>
<organism evidence="2 3">
    <name type="scientific">Pleuronectes platessa</name>
    <name type="common">European plaice</name>
    <dbReference type="NCBI Taxonomy" id="8262"/>
    <lineage>
        <taxon>Eukaryota</taxon>
        <taxon>Metazoa</taxon>
        <taxon>Chordata</taxon>
        <taxon>Craniata</taxon>
        <taxon>Vertebrata</taxon>
        <taxon>Euteleostomi</taxon>
        <taxon>Actinopterygii</taxon>
        <taxon>Neopterygii</taxon>
        <taxon>Teleostei</taxon>
        <taxon>Neoteleostei</taxon>
        <taxon>Acanthomorphata</taxon>
        <taxon>Carangaria</taxon>
        <taxon>Pleuronectiformes</taxon>
        <taxon>Pleuronectoidei</taxon>
        <taxon>Pleuronectidae</taxon>
        <taxon>Pleuronectes</taxon>
    </lineage>
</organism>
<dbReference type="Proteomes" id="UP001153269">
    <property type="component" value="Unassembled WGS sequence"/>
</dbReference>
<reference evidence="2" key="1">
    <citation type="submission" date="2020-03" db="EMBL/GenBank/DDBJ databases">
        <authorList>
            <person name="Weist P."/>
        </authorList>
    </citation>
    <scope>NUCLEOTIDE SEQUENCE</scope>
</reference>
<name>A0A9N7W0A4_PLEPL</name>
<feature type="region of interest" description="Disordered" evidence="1">
    <location>
        <begin position="151"/>
        <end position="183"/>
    </location>
</feature>
<accession>A0A9N7W0A4</accession>
<gene>
    <name evidence="2" type="ORF">PLEPLA_LOCUS48490</name>
</gene>
<evidence type="ECO:0000313" key="3">
    <source>
        <dbReference type="Proteomes" id="UP001153269"/>
    </source>
</evidence>
<dbReference type="EMBL" id="CADEAL010004488">
    <property type="protein sequence ID" value="CAB1460639.1"/>
    <property type="molecule type" value="Genomic_DNA"/>
</dbReference>
<evidence type="ECO:0000313" key="2">
    <source>
        <dbReference type="EMBL" id="CAB1460639.1"/>
    </source>
</evidence>
<keyword evidence="3" id="KW-1185">Reference proteome</keyword>